<feature type="compositionally biased region" description="Polar residues" evidence="2">
    <location>
        <begin position="492"/>
        <end position="511"/>
    </location>
</feature>
<feature type="compositionally biased region" description="Polar residues" evidence="2">
    <location>
        <begin position="210"/>
        <end position="221"/>
    </location>
</feature>
<feature type="compositionally biased region" description="Acidic residues" evidence="2">
    <location>
        <begin position="793"/>
        <end position="806"/>
    </location>
</feature>
<feature type="region of interest" description="Disordered" evidence="2">
    <location>
        <begin position="564"/>
        <end position="596"/>
    </location>
</feature>
<evidence type="ECO:0000313" key="3">
    <source>
        <dbReference type="EMBL" id="KAJ9150349.1"/>
    </source>
</evidence>
<feature type="coiled-coil region" evidence="1">
    <location>
        <begin position="609"/>
        <end position="643"/>
    </location>
</feature>
<feature type="compositionally biased region" description="Low complexity" evidence="2">
    <location>
        <begin position="107"/>
        <end position="137"/>
    </location>
</feature>
<dbReference type="AlphaFoldDB" id="A0AA38VGR9"/>
<gene>
    <name evidence="3" type="ORF">NKR23_g3761</name>
</gene>
<feature type="region of interest" description="Disordered" evidence="2">
    <location>
        <begin position="787"/>
        <end position="856"/>
    </location>
</feature>
<protein>
    <submittedName>
        <fullName evidence="3">Uncharacterized protein</fullName>
    </submittedName>
</protein>
<sequence>MRSLSTTPKPPSSSSSSRAPRLPVVKAPGRTASEGGNSLSVNSSNNNNSISNIGNNPSIRKKPSITFTRTTVNAKGASAATNPRTPRLAAPGRHPSSSRDPDPATPPALASTSTSSSLATPTFTTAPPIPTAASAITRRSRPPLVARDGNVPLTTMRNLTTGLRTSREATTPTMAPDKSRQPAPQMPTLAKGLSRASTPLTPKVAAAATRSPNPQTVTVATTPIPRRVAARPESSAGSNGQQQHGTGGSHQRDDYASPISAFLSSNITPRSGSRQSRVDSANSTPNSTPNPERSSDVYETRSGLGISGGPSTMGSGDAGFRSRQSVSFSPPASDRRQEQQQQQSSNDSKFFYASDAKSHHSSSSLAQPKPQPKAPTFFYANGDNIPSRPATATSTPFTPVLSPHAQPDSISSKFIYANGIPDMQPPLKSPSASGSVVSSVSKMGGSRGSGGTQSPAYGVQRPPSPMKMPSYPTPKSNECTPALALNPAGFPSTPQLGPTASFSLQRSSTSGPVRGHARGNSLTIADPPAVARVLASSTSSEASSPAGVQPTPAFTMASILQAAEDFASDDQHHDDGSSSADALASPTKSTFGSDPLNELVATARRDRKVQDLEIRNASLEAINRTIERQLRKQTAELRRYRRLSRSGRLSLASGAGSMRKSNRIASDSTLGDVPLVIPDLDLSDLSEEDDDSYLEDEYDDDMSSSPSESEESSALSPTTAAARDARHRQRDERRLRLDLSKHQQLLVDSQKINQSLKRCLGWTEELIRDGRRALEYQVRVSEVEIGGRVLAPPDEEDDDDGDDESAGGDSRRSERGEDDTVRIEVQDSPVEEGSSVLWSKDPQDRDSGIELPGDGG</sequence>
<feature type="compositionally biased region" description="Low complexity" evidence="2">
    <location>
        <begin position="429"/>
        <end position="444"/>
    </location>
</feature>
<keyword evidence="4" id="KW-1185">Reference proteome</keyword>
<feature type="compositionally biased region" description="Acidic residues" evidence="2">
    <location>
        <begin position="690"/>
        <end position="702"/>
    </location>
</feature>
<keyword evidence="1" id="KW-0175">Coiled coil</keyword>
<dbReference type="PANTHER" id="PTHR38701:SF1">
    <property type="entry name" value="UP-REGULATED DURING SEPTATION PROTEIN 1 DOMAIN-CONTAINING PROTEIN"/>
    <property type="match status" value="1"/>
</dbReference>
<organism evidence="3 4">
    <name type="scientific">Pleurostoma richardsiae</name>
    <dbReference type="NCBI Taxonomy" id="41990"/>
    <lineage>
        <taxon>Eukaryota</taxon>
        <taxon>Fungi</taxon>
        <taxon>Dikarya</taxon>
        <taxon>Ascomycota</taxon>
        <taxon>Pezizomycotina</taxon>
        <taxon>Sordariomycetes</taxon>
        <taxon>Sordariomycetidae</taxon>
        <taxon>Calosphaeriales</taxon>
        <taxon>Pleurostomataceae</taxon>
        <taxon>Pleurostoma</taxon>
    </lineage>
</organism>
<evidence type="ECO:0000256" key="1">
    <source>
        <dbReference type="SAM" id="Coils"/>
    </source>
</evidence>
<dbReference type="Proteomes" id="UP001174694">
    <property type="component" value="Unassembled WGS sequence"/>
</dbReference>
<dbReference type="PANTHER" id="PTHR38701">
    <property type="entry name" value="CHROMOSOME 8, WHOLE GENOME SHOTGUN SEQUENCE"/>
    <property type="match status" value="1"/>
</dbReference>
<feature type="region of interest" description="Disordered" evidence="2">
    <location>
        <begin position="690"/>
        <end position="731"/>
    </location>
</feature>
<accession>A0AA38VGR9</accession>
<feature type="compositionally biased region" description="Basic and acidic residues" evidence="2">
    <location>
        <begin position="809"/>
        <end position="825"/>
    </location>
</feature>
<name>A0AA38VGR9_9PEZI</name>
<feature type="compositionally biased region" description="Polar residues" evidence="2">
    <location>
        <begin position="152"/>
        <end position="173"/>
    </location>
</feature>
<proteinExistence type="predicted"/>
<feature type="compositionally biased region" description="Polar residues" evidence="2">
    <location>
        <begin position="65"/>
        <end position="84"/>
    </location>
</feature>
<feature type="compositionally biased region" description="Low complexity" evidence="2">
    <location>
        <begin position="1"/>
        <end position="23"/>
    </location>
</feature>
<comment type="caution">
    <text evidence="3">The sequence shown here is derived from an EMBL/GenBank/DDBJ whole genome shotgun (WGS) entry which is preliminary data.</text>
</comment>
<feature type="region of interest" description="Disordered" evidence="2">
    <location>
        <begin position="1"/>
        <end position="405"/>
    </location>
</feature>
<reference evidence="3" key="1">
    <citation type="submission" date="2022-07" db="EMBL/GenBank/DDBJ databases">
        <title>Fungi with potential for degradation of polypropylene.</title>
        <authorList>
            <person name="Gostincar C."/>
        </authorList>
    </citation>
    <scope>NUCLEOTIDE SEQUENCE</scope>
    <source>
        <strain evidence="3">EXF-13308</strain>
    </source>
</reference>
<feature type="region of interest" description="Disordered" evidence="2">
    <location>
        <begin position="421"/>
        <end position="524"/>
    </location>
</feature>
<evidence type="ECO:0000256" key="2">
    <source>
        <dbReference type="SAM" id="MobiDB-lite"/>
    </source>
</evidence>
<feature type="compositionally biased region" description="Polar residues" evidence="2">
    <location>
        <begin position="262"/>
        <end position="292"/>
    </location>
</feature>
<dbReference type="EMBL" id="JANBVO010000008">
    <property type="protein sequence ID" value="KAJ9150349.1"/>
    <property type="molecule type" value="Genomic_DNA"/>
</dbReference>
<evidence type="ECO:0000313" key="4">
    <source>
        <dbReference type="Proteomes" id="UP001174694"/>
    </source>
</evidence>
<feature type="compositionally biased region" description="Low complexity" evidence="2">
    <location>
        <begin position="33"/>
        <end position="58"/>
    </location>
</feature>